<evidence type="ECO:0000256" key="7">
    <source>
        <dbReference type="ARBA" id="ARBA00023295"/>
    </source>
</evidence>
<keyword evidence="12" id="KW-1185">Reference proteome</keyword>
<dbReference type="Gene3D" id="3.20.20.80">
    <property type="entry name" value="Glycosidases"/>
    <property type="match status" value="1"/>
</dbReference>
<evidence type="ECO:0000256" key="5">
    <source>
        <dbReference type="ARBA" id="ARBA00022801"/>
    </source>
</evidence>
<dbReference type="FunFam" id="2.60.120.260:FF:000065">
    <property type="entry name" value="Beta-galactosidase A"/>
    <property type="match status" value="1"/>
</dbReference>
<evidence type="ECO:0000313" key="12">
    <source>
        <dbReference type="Proteomes" id="UP000800038"/>
    </source>
</evidence>
<dbReference type="InterPro" id="IPR036833">
    <property type="entry name" value="BetaGal_dom3_sf"/>
</dbReference>
<dbReference type="Pfam" id="PF13364">
    <property type="entry name" value="BetaGal_ABD2"/>
    <property type="match status" value="2"/>
</dbReference>
<accession>A0A6A5SXM0</accession>
<dbReference type="InterPro" id="IPR017853">
    <property type="entry name" value="GH"/>
</dbReference>
<dbReference type="SUPFAM" id="SSF49785">
    <property type="entry name" value="Galactose-binding domain-like"/>
    <property type="match status" value="2"/>
</dbReference>
<reference evidence="11" key="1">
    <citation type="journal article" date="2020" name="Stud. Mycol.">
        <title>101 Dothideomycetes genomes: a test case for predicting lifestyles and emergence of pathogens.</title>
        <authorList>
            <person name="Haridas S."/>
            <person name="Albert R."/>
            <person name="Binder M."/>
            <person name="Bloem J."/>
            <person name="Labutti K."/>
            <person name="Salamov A."/>
            <person name="Andreopoulos B."/>
            <person name="Baker S."/>
            <person name="Barry K."/>
            <person name="Bills G."/>
            <person name="Bluhm B."/>
            <person name="Cannon C."/>
            <person name="Castanera R."/>
            <person name="Culley D."/>
            <person name="Daum C."/>
            <person name="Ezra D."/>
            <person name="Gonzalez J."/>
            <person name="Henrissat B."/>
            <person name="Kuo A."/>
            <person name="Liang C."/>
            <person name="Lipzen A."/>
            <person name="Lutzoni F."/>
            <person name="Magnuson J."/>
            <person name="Mondo S."/>
            <person name="Nolan M."/>
            <person name="Ohm R."/>
            <person name="Pangilinan J."/>
            <person name="Park H.-J."/>
            <person name="Ramirez L."/>
            <person name="Alfaro M."/>
            <person name="Sun H."/>
            <person name="Tritt A."/>
            <person name="Yoshinaga Y."/>
            <person name="Zwiers L.-H."/>
            <person name="Turgeon B."/>
            <person name="Goodwin S."/>
            <person name="Spatafora J."/>
            <person name="Crous P."/>
            <person name="Grigoriev I."/>
        </authorList>
    </citation>
    <scope>NUCLEOTIDE SEQUENCE</scope>
    <source>
        <strain evidence="11">CBS 161.51</strain>
    </source>
</reference>
<evidence type="ECO:0000256" key="1">
    <source>
        <dbReference type="ARBA" id="ARBA00001412"/>
    </source>
</evidence>
<dbReference type="Pfam" id="PF10435">
    <property type="entry name" value="BetaGal_dom2"/>
    <property type="match status" value="1"/>
</dbReference>
<dbReference type="FunFam" id="2.102.20.10:FF:000001">
    <property type="entry name" value="Beta-galactosidase A"/>
    <property type="match status" value="1"/>
</dbReference>
<dbReference type="InterPro" id="IPR018954">
    <property type="entry name" value="Betagal_dom2"/>
</dbReference>
<protein>
    <recommendedName>
        <fullName evidence="3 8">Beta-galactosidase</fullName>
        <ecNumber evidence="3 8">3.2.1.23</ecNumber>
    </recommendedName>
</protein>
<dbReference type="Gene3D" id="2.60.120.260">
    <property type="entry name" value="Galactose-binding domain-like"/>
    <property type="match status" value="2"/>
</dbReference>
<dbReference type="EMBL" id="ML976027">
    <property type="protein sequence ID" value="KAF1943256.1"/>
    <property type="molecule type" value="Genomic_DNA"/>
</dbReference>
<keyword evidence="7 8" id="KW-0326">Glycosidase</keyword>
<dbReference type="AlphaFoldDB" id="A0A6A5SXM0"/>
<dbReference type="PROSITE" id="PS01182">
    <property type="entry name" value="GLYCOSYL_HYDROL_F35"/>
    <property type="match status" value="1"/>
</dbReference>
<keyword evidence="4" id="KW-0732">Signal</keyword>
<dbReference type="SMART" id="SM01029">
    <property type="entry name" value="BetaGal_dom2"/>
    <property type="match status" value="1"/>
</dbReference>
<dbReference type="InterPro" id="IPR025972">
    <property type="entry name" value="BetaGal_dom3"/>
</dbReference>
<evidence type="ECO:0000256" key="2">
    <source>
        <dbReference type="ARBA" id="ARBA00009809"/>
    </source>
</evidence>
<evidence type="ECO:0000256" key="9">
    <source>
        <dbReference type="RuleBase" id="RU003679"/>
    </source>
</evidence>
<evidence type="ECO:0000313" key="11">
    <source>
        <dbReference type="EMBL" id="KAF1943256.1"/>
    </source>
</evidence>
<evidence type="ECO:0000256" key="4">
    <source>
        <dbReference type="ARBA" id="ARBA00022729"/>
    </source>
</evidence>
<dbReference type="InterPro" id="IPR037110">
    <property type="entry name" value="Betagal_dom2_sf"/>
</dbReference>
<dbReference type="Pfam" id="PF01301">
    <property type="entry name" value="Glyco_hydro_35"/>
    <property type="match status" value="1"/>
</dbReference>
<comment type="similarity">
    <text evidence="2 9">Belongs to the glycosyl hydrolase 35 family.</text>
</comment>
<dbReference type="SUPFAM" id="SSF117100">
    <property type="entry name" value="Beta-galactosidase LacA, domain 3"/>
    <property type="match status" value="1"/>
</dbReference>
<dbReference type="EC" id="3.2.1.23" evidence="3 8"/>
<dbReference type="FunFam" id="3.20.20.80:FF:000040">
    <property type="entry name" value="Beta-galactosidase A"/>
    <property type="match status" value="1"/>
</dbReference>
<dbReference type="SUPFAM" id="SSF51011">
    <property type="entry name" value="Glycosyl hydrolase domain"/>
    <property type="match status" value="1"/>
</dbReference>
<dbReference type="Pfam" id="PF13363">
    <property type="entry name" value="BetaGal_dom3"/>
    <property type="match status" value="1"/>
</dbReference>
<organism evidence="11 12">
    <name type="scientific">Clathrospora elynae</name>
    <dbReference type="NCBI Taxonomy" id="706981"/>
    <lineage>
        <taxon>Eukaryota</taxon>
        <taxon>Fungi</taxon>
        <taxon>Dikarya</taxon>
        <taxon>Ascomycota</taxon>
        <taxon>Pezizomycotina</taxon>
        <taxon>Dothideomycetes</taxon>
        <taxon>Pleosporomycetidae</taxon>
        <taxon>Pleosporales</taxon>
        <taxon>Diademaceae</taxon>
        <taxon>Clathrospora</taxon>
    </lineage>
</organism>
<comment type="catalytic activity">
    <reaction evidence="1 8">
        <text>Hydrolysis of terminal non-reducing beta-D-galactose residues in beta-D-galactosides.</text>
        <dbReference type="EC" id="3.2.1.23"/>
    </reaction>
</comment>
<proteinExistence type="inferred from homology"/>
<evidence type="ECO:0000256" key="8">
    <source>
        <dbReference type="RuleBase" id="RU000675"/>
    </source>
</evidence>
<dbReference type="SUPFAM" id="SSF51445">
    <property type="entry name" value="(Trans)glycosidases"/>
    <property type="match status" value="1"/>
</dbReference>
<dbReference type="PRINTS" id="PR00742">
    <property type="entry name" value="GLHYDRLASE35"/>
</dbReference>
<evidence type="ECO:0000256" key="6">
    <source>
        <dbReference type="ARBA" id="ARBA00023180"/>
    </source>
</evidence>
<dbReference type="InterPro" id="IPR025300">
    <property type="entry name" value="BetaGal_jelly_roll_dom"/>
</dbReference>
<sequence>MVGQERAEIRLVIGRSFKREYITTSLPGKFEVPHIRLLVLLVRMKSFLKLSGAIALSCLAIESTARAVGYSPKEWIKPYRREALQDIVTWDEHSLFVHGERIFLYSGEVHPYRLPVPDLYLDIFQKIKALGYNGVSFYVDWALLEGKPGEYRAEGVFDLQPFFDAAQEAGIYLLARPGPYINAEVSGGGFPGWIQRVNGTLRTRATDFLEATDNYMKNLGATIASAQITNGGPIILVQPENEYTQAIPSIQPFPDPVYMQYVEDRLRDAGIVVPLISNDASAQGNNAPGKPAAVDIYGHDGYPLGFDCANPNTWPDGKLPTNWHQIHEQQSPNTPYSIVEFQSGSFDPWGGPGFDKCEVLVGAEFERVFYKQLYSFGVTILNLYMTYGGTNWGNLGHPGGYTSYDYAAPIREDRQVDREKYSELKLQANFLKVSPAYLTAARGNASTTTWTTSSDLAVTPASGESTKFYFVRHSKYNSLDSTSYKLNIPTSAFGNITVPQINGTSLTLNGRDSKIHVSDYDIGGATLVYSTAEIFTWHKYADKTVLVVYGGPGETHELALAVTGLEVLEGDVKSSTTRGYTLLNFVADGTRKVAKVGVGANFIYVYMLDRHEAYNYWPVDQAPHDSSSPIILKAGYLMRTAKVTGDTLALTGDLNATTPVEILGGAPSSLSKLTFNGDEVDFTVSKEGSVMANVEFAKPEFTVPKLSELEWKYINSLPEVQAGYDDSAWTKADLAKTFNSLRPLTTPVSLYSSDYGFHTGTLLYRGTFTATGNETILYLATQGGSAFGSSAWIGDQFLGSWRGFDAGVSGNVTFTLPNLTKGKTYTITVVVDNQGLDENWTIGTETMKNPRGILDYKLAGRSASDVAWKLTGNLGGEDYKDISRGPLNEGGLFVERQGLHLPGALKASGVDWKPSAGPVTDGITTAGISFFGTEFDLNIPSGYDIPLSFTFANTTSSTNSTGSSVPAYRVQLYVNGWQYGKYVNNVGPQTKFPVTEGILNYNGTNYLGISLWNLDSGATKVGGLELTVDATIWSGLRTVRTVEGEVYEKRDDAY</sequence>
<keyword evidence="5 8" id="KW-0378">Hydrolase</keyword>
<evidence type="ECO:0000256" key="3">
    <source>
        <dbReference type="ARBA" id="ARBA00012756"/>
    </source>
</evidence>
<dbReference type="Gene3D" id="2.60.390.10">
    <property type="entry name" value="Beta-galactosidase, domain 3"/>
    <property type="match status" value="1"/>
</dbReference>
<dbReference type="InterPro" id="IPR019801">
    <property type="entry name" value="Glyco_hydro_35_CS"/>
</dbReference>
<keyword evidence="6" id="KW-0325">Glycoprotein</keyword>
<dbReference type="GO" id="GO:0005975">
    <property type="term" value="P:carbohydrate metabolic process"/>
    <property type="evidence" value="ECO:0007669"/>
    <property type="project" value="InterPro"/>
</dbReference>
<dbReference type="PANTHER" id="PTHR23421">
    <property type="entry name" value="BETA-GALACTOSIDASE RELATED"/>
    <property type="match status" value="1"/>
</dbReference>
<dbReference type="Proteomes" id="UP000800038">
    <property type="component" value="Unassembled WGS sequence"/>
</dbReference>
<dbReference type="Gene3D" id="2.102.20.10">
    <property type="entry name" value="Beta-galactosidase, domain 2"/>
    <property type="match status" value="1"/>
</dbReference>
<feature type="domain" description="Beta-galactosidase" evidence="10">
    <location>
        <begin position="437"/>
        <end position="616"/>
    </location>
</feature>
<name>A0A6A5SXM0_9PLEO</name>
<dbReference type="InterPro" id="IPR001944">
    <property type="entry name" value="Glycoside_Hdrlase_35"/>
</dbReference>
<dbReference type="InterPro" id="IPR031330">
    <property type="entry name" value="Gly_Hdrlase_35_cat"/>
</dbReference>
<gene>
    <name evidence="11" type="ORF">EJ02DRAFT_400963</name>
</gene>
<dbReference type="InterPro" id="IPR008979">
    <property type="entry name" value="Galactose-bd-like_sf"/>
</dbReference>
<dbReference type="OrthoDB" id="1657402at2759"/>
<evidence type="ECO:0000259" key="10">
    <source>
        <dbReference type="SMART" id="SM01029"/>
    </source>
</evidence>
<dbReference type="GO" id="GO:0004565">
    <property type="term" value="F:beta-galactosidase activity"/>
    <property type="evidence" value="ECO:0007669"/>
    <property type="project" value="UniProtKB-EC"/>
</dbReference>